<dbReference type="Proteomes" id="UP000662782">
    <property type="component" value="Segment"/>
</dbReference>
<protein>
    <submittedName>
        <fullName evidence="2">Uncharacterized protein</fullName>
    </submittedName>
</protein>
<reference evidence="2 3" key="1">
    <citation type="submission" date="2020-07" db="EMBL/GenBank/DDBJ databases">
        <title>Complete genome sequence of Klebsiella pneumoniae phage Miami.</title>
        <authorList>
            <person name="Mora D.A."/>
            <person name="Lessor L."/>
            <person name="Gill J."/>
            <person name="Liu M."/>
        </authorList>
    </citation>
    <scope>NUCLEOTIDE SEQUENCE [LARGE SCALE GENOMIC DNA]</scope>
</reference>
<evidence type="ECO:0000256" key="1">
    <source>
        <dbReference type="SAM" id="Phobius"/>
    </source>
</evidence>
<keyword evidence="3" id="KW-1185">Reference proteome</keyword>
<accession>A0A873WM31</accession>
<dbReference type="EMBL" id="MT701590">
    <property type="protein sequence ID" value="QPB09145.1"/>
    <property type="molecule type" value="Genomic_DNA"/>
</dbReference>
<keyword evidence="1" id="KW-1133">Transmembrane helix</keyword>
<feature type="transmembrane region" description="Helical" evidence="1">
    <location>
        <begin position="75"/>
        <end position="94"/>
    </location>
</feature>
<proteinExistence type="predicted"/>
<gene>
    <name evidence="2" type="ORF">CPT_Miami_050</name>
</gene>
<sequence length="133" mass="14403">MTETKAPGDETTEEDPILEVQHPQGLEGKVFGKWTVRLRNVCGVVACLSVCYNSINYTDTIKKAVLAGYGYPDRTSLGIVFIGPIIIALVFMNASKILQVIMKIPGVAEKLRKGTIGVLTRPGDNPPPPPPQK</sequence>
<evidence type="ECO:0000313" key="3">
    <source>
        <dbReference type="Proteomes" id="UP000662782"/>
    </source>
</evidence>
<organism evidence="2 3">
    <name type="scientific">Klebsiella phage Miami</name>
    <dbReference type="NCBI Taxonomy" id="2767581"/>
    <lineage>
        <taxon>Viruses</taxon>
        <taxon>Duplodnaviria</taxon>
        <taxon>Heunggongvirae</taxon>
        <taxon>Uroviricota</taxon>
        <taxon>Caudoviricetes</taxon>
        <taxon>Chimalliviridae</taxon>
        <taxon>Miamivirus</taxon>
        <taxon>Miamivirus miami</taxon>
    </lineage>
</organism>
<name>A0A873WM31_9CAUD</name>
<keyword evidence="1" id="KW-0472">Membrane</keyword>
<evidence type="ECO:0000313" key="2">
    <source>
        <dbReference type="EMBL" id="QPB09145.1"/>
    </source>
</evidence>
<keyword evidence="1" id="KW-0812">Transmembrane</keyword>